<feature type="domain" description="VOC" evidence="1">
    <location>
        <begin position="63"/>
        <end position="188"/>
    </location>
</feature>
<protein>
    <submittedName>
        <fullName evidence="2">Glyoxalase family protein</fullName>
    </submittedName>
</protein>
<evidence type="ECO:0000259" key="1">
    <source>
        <dbReference type="PROSITE" id="PS51819"/>
    </source>
</evidence>
<gene>
    <name evidence="2" type="ORF">AVDCRST_MAG20-1621</name>
</gene>
<dbReference type="AlphaFoldDB" id="A0A6J4I1D2"/>
<organism evidence="2">
    <name type="scientific">uncultured Acidimicrobiales bacterium</name>
    <dbReference type="NCBI Taxonomy" id="310071"/>
    <lineage>
        <taxon>Bacteria</taxon>
        <taxon>Bacillati</taxon>
        <taxon>Actinomycetota</taxon>
        <taxon>Acidimicrobiia</taxon>
        <taxon>Acidimicrobiales</taxon>
        <taxon>environmental samples</taxon>
    </lineage>
</organism>
<dbReference type="PANTHER" id="PTHR34109">
    <property type="entry name" value="BNAUNNG04460D PROTEIN-RELATED"/>
    <property type="match status" value="1"/>
</dbReference>
<dbReference type="Pfam" id="PF00903">
    <property type="entry name" value="Glyoxalase"/>
    <property type="match status" value="2"/>
</dbReference>
<dbReference type="PROSITE" id="PS51819">
    <property type="entry name" value="VOC"/>
    <property type="match status" value="2"/>
</dbReference>
<dbReference type="InterPro" id="IPR004360">
    <property type="entry name" value="Glyas_Fos-R_dOase_dom"/>
</dbReference>
<reference evidence="2" key="1">
    <citation type="submission" date="2020-02" db="EMBL/GenBank/DDBJ databases">
        <authorList>
            <person name="Meier V. D."/>
        </authorList>
    </citation>
    <scope>NUCLEOTIDE SEQUENCE</scope>
    <source>
        <strain evidence="2">AVDCRST_MAG20</strain>
    </source>
</reference>
<dbReference type="InterPro" id="IPR029068">
    <property type="entry name" value="Glyas_Bleomycin-R_OHBP_Dase"/>
</dbReference>
<dbReference type="EMBL" id="CADCSY010000073">
    <property type="protein sequence ID" value="CAA9238844.1"/>
    <property type="molecule type" value="Genomic_DNA"/>
</dbReference>
<name>A0A6J4I1D2_9ACTN</name>
<dbReference type="PANTHER" id="PTHR34109:SF1">
    <property type="entry name" value="VOC DOMAIN-CONTAINING PROTEIN"/>
    <property type="match status" value="1"/>
</dbReference>
<feature type="domain" description="VOC" evidence="1">
    <location>
        <begin position="227"/>
        <end position="350"/>
    </location>
</feature>
<accession>A0A6J4I1D2</accession>
<evidence type="ECO:0000313" key="2">
    <source>
        <dbReference type="EMBL" id="CAA9238844.1"/>
    </source>
</evidence>
<proteinExistence type="predicted"/>
<dbReference type="Gene3D" id="3.30.720.120">
    <property type="match status" value="2"/>
</dbReference>
<dbReference type="InterPro" id="IPR037523">
    <property type="entry name" value="VOC_core"/>
</dbReference>
<dbReference type="Gene3D" id="3.30.720.110">
    <property type="match status" value="2"/>
</dbReference>
<dbReference type="SUPFAM" id="SSF54593">
    <property type="entry name" value="Glyoxalase/Bleomycin resistance protein/Dihydroxybiphenyl dioxygenase"/>
    <property type="match status" value="2"/>
</dbReference>
<dbReference type="CDD" id="cd07246">
    <property type="entry name" value="VOC_like"/>
    <property type="match status" value="1"/>
</dbReference>
<sequence>MTDPFDALARRYEPLAPPAEFTLELRARVLAELGLPESQHPPTVHLAERKPAMSTTTPTGAPVATAVTPYLTASDAAAALSWYAEAFDAVEQLRVVGDDGRLGHAEFTIGTARFMLSDEYPEMGVRSPTALGGTPTTLHLSVTDVDRLYARAVAAGAIAQGEPSDQPHGARHGTLVDPFGHRWMLSQPVEDVDLDTYRQRARGGGFEVVGAGPDESVVAADRPGTGGGIWAGVFYDDALAAIRFLTDVFGFEEQLVVTGADERTVVHSQLRWPEGGVVQAGTYDPSNVFTHAPGRQSLYVVTADPASIWERCRAAALDVVRQPAAPDHDPQGMSFTVRDPEGNIWSFGTYGLGAG</sequence>